<evidence type="ECO:0000259" key="2">
    <source>
        <dbReference type="Pfam" id="PF06580"/>
    </source>
</evidence>
<feature type="domain" description="Signal transduction histidine kinase internal region" evidence="2">
    <location>
        <begin position="205"/>
        <end position="280"/>
    </location>
</feature>
<dbReference type="OrthoDB" id="9809908at2"/>
<dbReference type="InterPro" id="IPR010559">
    <property type="entry name" value="Sig_transdc_His_kin_internal"/>
</dbReference>
<feature type="transmembrane region" description="Helical" evidence="1">
    <location>
        <begin position="156"/>
        <end position="177"/>
    </location>
</feature>
<dbReference type="PANTHER" id="PTHR34220">
    <property type="entry name" value="SENSOR HISTIDINE KINASE YPDA"/>
    <property type="match status" value="1"/>
</dbReference>
<dbReference type="STRING" id="684065.SAMN05421738_107130"/>
<keyword evidence="4" id="KW-1185">Reference proteome</keyword>
<proteinExistence type="predicted"/>
<evidence type="ECO:0000313" key="4">
    <source>
        <dbReference type="Proteomes" id="UP000199149"/>
    </source>
</evidence>
<dbReference type="RefSeq" id="WP_092908182.1">
    <property type="nucleotide sequence ID" value="NZ_FOUZ01000007.1"/>
</dbReference>
<keyword evidence="1" id="KW-0472">Membrane</keyword>
<sequence>MENSLKNTELNTLIQFIKNLDFDKIYTRKVQLFCHLLMWFCYLVLHIIHFSYGPQFSIETTLILSIRTVLNDIVVFYLFFYLLFPFIIKQSNSFKYTFFFIVLLFPLLIYTWLIADYIIFNIFNSFGIEIKDEAYKDFVDKISNTSFYEIIGYKAVLGNLFTIVLSISVSLLIKVLFDTLRLFSNTLKIEQRKSDLEIQNIKIEKDFLKAQLNPHFLFNTLNNLYRLSLKKDDKAPEVILNLSDIMGYSLYESDAEKVSLNKELEFIENYFELEKMRYPNSYNIQLNIERNDDTIGLMIAPLLTFTFIENAFKYGLKNEESAYLSISISVLNDSVNFKIVNDVSEINNDKLIERGGIGMSNIKRRLELLYPNQYKLNINQFKNEFIVSLEIKLKL</sequence>
<feature type="transmembrane region" description="Helical" evidence="1">
    <location>
        <begin position="96"/>
        <end position="115"/>
    </location>
</feature>
<dbReference type="InterPro" id="IPR036890">
    <property type="entry name" value="HATPase_C_sf"/>
</dbReference>
<gene>
    <name evidence="3" type="ORF">SAMN05421738_107130</name>
</gene>
<reference evidence="4" key="1">
    <citation type="submission" date="2016-10" db="EMBL/GenBank/DDBJ databases">
        <authorList>
            <person name="Varghese N."/>
            <person name="Submissions S."/>
        </authorList>
    </citation>
    <scope>NUCLEOTIDE SEQUENCE [LARGE SCALE GENOMIC DNA]</scope>
    <source>
        <strain evidence="4">XJ109</strain>
    </source>
</reference>
<accession>A0A1I4WR56</accession>
<organism evidence="3 4">
    <name type="scientific">Algoriella xinjiangensis</name>
    <dbReference type="NCBI Taxonomy" id="684065"/>
    <lineage>
        <taxon>Bacteria</taxon>
        <taxon>Pseudomonadati</taxon>
        <taxon>Bacteroidota</taxon>
        <taxon>Flavobacteriia</taxon>
        <taxon>Flavobacteriales</taxon>
        <taxon>Weeksellaceae</taxon>
        <taxon>Algoriella</taxon>
    </lineage>
</organism>
<protein>
    <submittedName>
        <fullName evidence="3">Histidine kinase</fullName>
    </submittedName>
</protein>
<dbReference type="EMBL" id="FOUZ01000007">
    <property type="protein sequence ID" value="SFN15917.1"/>
    <property type="molecule type" value="Genomic_DNA"/>
</dbReference>
<evidence type="ECO:0000256" key="1">
    <source>
        <dbReference type="SAM" id="Phobius"/>
    </source>
</evidence>
<dbReference type="SUPFAM" id="SSF55874">
    <property type="entry name" value="ATPase domain of HSP90 chaperone/DNA topoisomerase II/histidine kinase"/>
    <property type="match status" value="1"/>
</dbReference>
<keyword evidence="3" id="KW-0418">Kinase</keyword>
<name>A0A1I4WR56_9FLAO</name>
<dbReference type="InterPro" id="IPR050640">
    <property type="entry name" value="Bact_2-comp_sensor_kinase"/>
</dbReference>
<keyword evidence="3" id="KW-0808">Transferase</keyword>
<dbReference type="Pfam" id="PF06580">
    <property type="entry name" value="His_kinase"/>
    <property type="match status" value="1"/>
</dbReference>
<dbReference type="GO" id="GO:0016020">
    <property type="term" value="C:membrane"/>
    <property type="evidence" value="ECO:0007669"/>
    <property type="project" value="InterPro"/>
</dbReference>
<dbReference type="GO" id="GO:0000155">
    <property type="term" value="F:phosphorelay sensor kinase activity"/>
    <property type="evidence" value="ECO:0007669"/>
    <property type="project" value="InterPro"/>
</dbReference>
<feature type="transmembrane region" description="Helical" evidence="1">
    <location>
        <begin position="64"/>
        <end position="84"/>
    </location>
</feature>
<dbReference type="AlphaFoldDB" id="A0A1I4WR56"/>
<keyword evidence="1" id="KW-1133">Transmembrane helix</keyword>
<dbReference type="Proteomes" id="UP000199149">
    <property type="component" value="Unassembled WGS sequence"/>
</dbReference>
<feature type="transmembrane region" description="Helical" evidence="1">
    <location>
        <begin position="32"/>
        <end position="52"/>
    </location>
</feature>
<dbReference type="PANTHER" id="PTHR34220:SF7">
    <property type="entry name" value="SENSOR HISTIDINE KINASE YPDA"/>
    <property type="match status" value="1"/>
</dbReference>
<keyword evidence="1" id="KW-0812">Transmembrane</keyword>
<evidence type="ECO:0000313" key="3">
    <source>
        <dbReference type="EMBL" id="SFN15917.1"/>
    </source>
</evidence>